<evidence type="ECO:0000313" key="3">
    <source>
        <dbReference type="Proteomes" id="UP000255129"/>
    </source>
</evidence>
<reference evidence="2 3" key="1">
    <citation type="submission" date="2018-06" db="EMBL/GenBank/DDBJ databases">
        <authorList>
            <consortium name="Pathogen Informatics"/>
            <person name="Doyle S."/>
        </authorList>
    </citation>
    <scope>NUCLEOTIDE SEQUENCE [LARGE SCALE GENOMIC DNA]</scope>
    <source>
        <strain evidence="2 3">NCTC12026</strain>
    </source>
</reference>
<name>A0A379G7Q3_9GAMM</name>
<feature type="domain" description="DUF4123" evidence="1">
    <location>
        <begin position="20"/>
        <end position="137"/>
    </location>
</feature>
<evidence type="ECO:0000259" key="1">
    <source>
        <dbReference type="Pfam" id="PF13503"/>
    </source>
</evidence>
<protein>
    <recommendedName>
        <fullName evidence="1">DUF4123 domain-containing protein</fullName>
    </recommendedName>
</protein>
<accession>A0A379G7Q3</accession>
<dbReference type="OrthoDB" id="8657003at2"/>
<dbReference type="EMBL" id="UGUA01000002">
    <property type="protein sequence ID" value="SUC37050.1"/>
    <property type="molecule type" value="Genomic_DNA"/>
</dbReference>
<dbReference type="Proteomes" id="UP000255129">
    <property type="component" value="Unassembled WGS sequence"/>
</dbReference>
<gene>
    <name evidence="2" type="ORF">NCTC12026_03496</name>
</gene>
<dbReference type="InterPro" id="IPR025391">
    <property type="entry name" value="DUF4123"/>
</dbReference>
<dbReference type="AlphaFoldDB" id="A0A379G7Q3"/>
<sequence length="166" mass="19373">MNNQHPIFNYFERYPDAKHYCLICGLQYERYFDEALQNNYGTASPLFKQPSNTEIAWAGPWLIDVTQRHHLLADLIQLEAKSPSLSWLVSDSPIDKLAIHFSERLNVSLPDGKTALFRFYDPRVTHNMPQVLTLEQFNEITMPLIAWYYRFEGQFYALQGGRLNAV</sequence>
<dbReference type="RefSeq" id="WP_006814488.1">
    <property type="nucleotide sequence ID" value="NZ_AP018946.1"/>
</dbReference>
<proteinExistence type="predicted"/>
<dbReference type="Pfam" id="PF13503">
    <property type="entry name" value="DUF4123"/>
    <property type="match status" value="1"/>
</dbReference>
<evidence type="ECO:0000313" key="2">
    <source>
        <dbReference type="EMBL" id="SUC37050.1"/>
    </source>
</evidence>
<organism evidence="2 3">
    <name type="scientific">Providencia rustigianii</name>
    <dbReference type="NCBI Taxonomy" id="158850"/>
    <lineage>
        <taxon>Bacteria</taxon>
        <taxon>Pseudomonadati</taxon>
        <taxon>Pseudomonadota</taxon>
        <taxon>Gammaproteobacteria</taxon>
        <taxon>Enterobacterales</taxon>
        <taxon>Morganellaceae</taxon>
        <taxon>Providencia</taxon>
    </lineage>
</organism>